<dbReference type="PANTHER" id="PTHR39339">
    <property type="entry name" value="SLR1444 PROTEIN"/>
    <property type="match status" value="1"/>
</dbReference>
<comment type="caution">
    <text evidence="3">The sequence shown here is derived from an EMBL/GenBank/DDBJ whole genome shotgun (WGS) entry which is preliminary data.</text>
</comment>
<dbReference type="Gene3D" id="1.40.20.10">
    <property type="entry name" value="CHAD domain"/>
    <property type="match status" value="1"/>
</dbReference>
<feature type="region of interest" description="Disordered" evidence="1">
    <location>
        <begin position="1"/>
        <end position="24"/>
    </location>
</feature>
<evidence type="ECO:0000259" key="2">
    <source>
        <dbReference type="PROSITE" id="PS51708"/>
    </source>
</evidence>
<evidence type="ECO:0000256" key="1">
    <source>
        <dbReference type="SAM" id="MobiDB-lite"/>
    </source>
</evidence>
<dbReference type="Pfam" id="PF05235">
    <property type="entry name" value="CHAD"/>
    <property type="match status" value="1"/>
</dbReference>
<dbReference type="InterPro" id="IPR007899">
    <property type="entry name" value="CHAD_dom"/>
</dbReference>
<accession>A0A506U5S5</accession>
<dbReference type="EMBL" id="VHLH01000015">
    <property type="protein sequence ID" value="TPW28325.1"/>
    <property type="molecule type" value="Genomic_DNA"/>
</dbReference>
<dbReference type="PROSITE" id="PS51708">
    <property type="entry name" value="CHAD"/>
    <property type="match status" value="1"/>
</dbReference>
<dbReference type="Proteomes" id="UP000320314">
    <property type="component" value="Unassembled WGS sequence"/>
</dbReference>
<evidence type="ECO:0000313" key="4">
    <source>
        <dbReference type="Proteomes" id="UP000320314"/>
    </source>
</evidence>
<proteinExistence type="predicted"/>
<reference evidence="3 4" key="1">
    <citation type="submission" date="2019-06" db="EMBL/GenBank/DDBJ databases">
        <authorList>
            <person name="Li M."/>
        </authorList>
    </citation>
    <scope>NUCLEOTIDE SEQUENCE [LARGE SCALE GENOMIC DNA]</scope>
    <source>
        <strain evidence="3 4">BGMRC6574</strain>
    </source>
</reference>
<organism evidence="3 4">
    <name type="scientific">Pararhizobium mangrovi</name>
    <dbReference type="NCBI Taxonomy" id="2590452"/>
    <lineage>
        <taxon>Bacteria</taxon>
        <taxon>Pseudomonadati</taxon>
        <taxon>Pseudomonadota</taxon>
        <taxon>Alphaproteobacteria</taxon>
        <taxon>Hyphomicrobiales</taxon>
        <taxon>Rhizobiaceae</taxon>
        <taxon>Rhizobium/Agrobacterium group</taxon>
        <taxon>Pararhizobium</taxon>
    </lineage>
</organism>
<keyword evidence="4" id="KW-1185">Reference proteome</keyword>
<dbReference type="SMART" id="SM00880">
    <property type="entry name" value="CHAD"/>
    <property type="match status" value="1"/>
</dbReference>
<gene>
    <name evidence="3" type="ORF">FJU11_09195</name>
</gene>
<dbReference type="AlphaFoldDB" id="A0A506U5S5"/>
<dbReference type="PANTHER" id="PTHR39339:SF1">
    <property type="entry name" value="CHAD DOMAIN-CONTAINING PROTEIN"/>
    <property type="match status" value="1"/>
</dbReference>
<sequence length="346" mass="38938">MAWNPLRGESLSRGATPGLSGIHPPLTTFARSAGADGFCRKGVPMAYRIDPSAALDGEVRRIARRQLEYAVEALASQTEDENEAIHTARKRIKKVRGLYRLVRKAAPKAYGRENARLREAARDLSRIRDAAALVESVDDLRAHLSLENAPGELASVRENLARRRDALATGARERRDRMDRALKACRAAIDSLDDFTFGARGRHPARIVSRGFKRTVMRARSALDAAETRGSGDDFHDLRKRAKYHWMHVRLLEDAWPAAMHLRRREAKALADDAGDEHNLTVLTELMAEEPETIGGSGERELLHRLVGDHQAELRAIVLRRAHRLFREPAKRDAARLETMWRHEGD</sequence>
<protein>
    <submittedName>
        <fullName evidence="3">CHAD domain-containing protein</fullName>
    </submittedName>
</protein>
<name>A0A506U5S5_9HYPH</name>
<dbReference type="OrthoDB" id="9810907at2"/>
<feature type="domain" description="CHAD" evidence="2">
    <location>
        <begin position="52"/>
        <end position="331"/>
    </location>
</feature>
<evidence type="ECO:0000313" key="3">
    <source>
        <dbReference type="EMBL" id="TPW28325.1"/>
    </source>
</evidence>
<dbReference type="InterPro" id="IPR038186">
    <property type="entry name" value="CHAD_dom_sf"/>
</dbReference>